<evidence type="ECO:0000313" key="1">
    <source>
        <dbReference type="EMBL" id="CAH2226696.1"/>
    </source>
</evidence>
<accession>A0A8S4QWK0</accession>
<dbReference type="Proteomes" id="UP000838756">
    <property type="component" value="Unassembled WGS sequence"/>
</dbReference>
<organism evidence="1 2">
    <name type="scientific">Pararge aegeria aegeria</name>
    <dbReference type="NCBI Taxonomy" id="348720"/>
    <lineage>
        <taxon>Eukaryota</taxon>
        <taxon>Metazoa</taxon>
        <taxon>Ecdysozoa</taxon>
        <taxon>Arthropoda</taxon>
        <taxon>Hexapoda</taxon>
        <taxon>Insecta</taxon>
        <taxon>Pterygota</taxon>
        <taxon>Neoptera</taxon>
        <taxon>Endopterygota</taxon>
        <taxon>Lepidoptera</taxon>
        <taxon>Glossata</taxon>
        <taxon>Ditrysia</taxon>
        <taxon>Papilionoidea</taxon>
        <taxon>Nymphalidae</taxon>
        <taxon>Satyrinae</taxon>
        <taxon>Satyrini</taxon>
        <taxon>Parargina</taxon>
        <taxon>Pararge</taxon>
    </lineage>
</organism>
<feature type="non-terminal residue" evidence="1">
    <location>
        <position position="1"/>
    </location>
</feature>
<gene>
    <name evidence="1" type="primary">jg126</name>
    <name evidence="1" type="ORF">PAEG_LOCUS7391</name>
</gene>
<dbReference type="AlphaFoldDB" id="A0A8S4QWK0"/>
<name>A0A8S4QWK0_9NEOP</name>
<dbReference type="EMBL" id="CAKXAJ010021842">
    <property type="protein sequence ID" value="CAH2226696.1"/>
    <property type="molecule type" value="Genomic_DNA"/>
</dbReference>
<proteinExistence type="predicted"/>
<keyword evidence="2" id="KW-1185">Reference proteome</keyword>
<protein>
    <submittedName>
        <fullName evidence="1">Jg126 protein</fullName>
    </submittedName>
</protein>
<evidence type="ECO:0000313" key="2">
    <source>
        <dbReference type="Proteomes" id="UP000838756"/>
    </source>
</evidence>
<sequence>ILVYRGSMLPVADGADGRTSIKARLAMQHCSRALNISSICAS</sequence>
<comment type="caution">
    <text evidence="1">The sequence shown here is derived from an EMBL/GenBank/DDBJ whole genome shotgun (WGS) entry which is preliminary data.</text>
</comment>
<reference evidence="1" key="1">
    <citation type="submission" date="2022-03" db="EMBL/GenBank/DDBJ databases">
        <authorList>
            <person name="Lindestad O."/>
        </authorList>
    </citation>
    <scope>NUCLEOTIDE SEQUENCE</scope>
</reference>